<evidence type="ECO:0000313" key="3">
    <source>
        <dbReference type="Proteomes" id="UP000673691"/>
    </source>
</evidence>
<keyword evidence="3" id="KW-1185">Reference proteome</keyword>
<dbReference type="Proteomes" id="UP000673691">
    <property type="component" value="Unassembled WGS sequence"/>
</dbReference>
<feature type="compositionally biased region" description="Gly residues" evidence="1">
    <location>
        <begin position="1"/>
        <end position="15"/>
    </location>
</feature>
<gene>
    <name evidence="2" type="ORF">BJ554DRAFT_6481</name>
</gene>
<sequence>MCPCGNGGRGGGRTGFPGRRAGRRSGGVAPGESLFPAGTVCFFLFPRFRHVTAAPTKRPPAARDFTGNPALSTQPGPSGDFDEGPLPGAHGQLPLRRTTALPQQTQPHEAGSSSGGGGRKQRQASLPAIHHAATLQQAGLRERVSVTACATKTRSAFPSDS</sequence>
<dbReference type="EMBL" id="JAEFCI010003793">
    <property type="protein sequence ID" value="KAG5461341.1"/>
    <property type="molecule type" value="Genomic_DNA"/>
</dbReference>
<name>A0A8H7ZXV6_9FUNG</name>
<dbReference type="AlphaFoldDB" id="A0A8H7ZXV6"/>
<proteinExistence type="predicted"/>
<feature type="region of interest" description="Disordered" evidence="1">
    <location>
        <begin position="1"/>
        <end position="31"/>
    </location>
</feature>
<evidence type="ECO:0000313" key="2">
    <source>
        <dbReference type="EMBL" id="KAG5461341.1"/>
    </source>
</evidence>
<reference evidence="2 3" key="1">
    <citation type="journal article" name="Sci. Rep.">
        <title>Genome-scale phylogenetic analyses confirm Olpidium as the closest living zoosporic fungus to the non-flagellated, terrestrial fungi.</title>
        <authorList>
            <person name="Chang Y."/>
            <person name="Rochon D."/>
            <person name="Sekimoto S."/>
            <person name="Wang Y."/>
            <person name="Chovatia M."/>
            <person name="Sandor L."/>
            <person name="Salamov A."/>
            <person name="Grigoriev I.V."/>
            <person name="Stajich J.E."/>
            <person name="Spatafora J.W."/>
        </authorList>
    </citation>
    <scope>NUCLEOTIDE SEQUENCE [LARGE SCALE GENOMIC DNA]</scope>
    <source>
        <strain evidence="2">S191</strain>
    </source>
</reference>
<accession>A0A8H7ZXV6</accession>
<protein>
    <submittedName>
        <fullName evidence="2">Uncharacterized protein</fullName>
    </submittedName>
</protein>
<organism evidence="2 3">
    <name type="scientific">Olpidium bornovanus</name>
    <dbReference type="NCBI Taxonomy" id="278681"/>
    <lineage>
        <taxon>Eukaryota</taxon>
        <taxon>Fungi</taxon>
        <taxon>Fungi incertae sedis</taxon>
        <taxon>Olpidiomycota</taxon>
        <taxon>Olpidiomycotina</taxon>
        <taxon>Olpidiomycetes</taxon>
        <taxon>Olpidiales</taxon>
        <taxon>Olpidiaceae</taxon>
        <taxon>Olpidium</taxon>
    </lineage>
</organism>
<comment type="caution">
    <text evidence="2">The sequence shown here is derived from an EMBL/GenBank/DDBJ whole genome shotgun (WGS) entry which is preliminary data.</text>
</comment>
<feature type="region of interest" description="Disordered" evidence="1">
    <location>
        <begin position="55"/>
        <end position="143"/>
    </location>
</feature>
<evidence type="ECO:0000256" key="1">
    <source>
        <dbReference type="SAM" id="MobiDB-lite"/>
    </source>
</evidence>